<feature type="region of interest" description="Disordered" evidence="1">
    <location>
        <begin position="23"/>
        <end position="122"/>
    </location>
</feature>
<evidence type="ECO:0000313" key="2">
    <source>
        <dbReference type="EMBL" id="CAA9333160.1"/>
    </source>
</evidence>
<proteinExistence type="predicted"/>
<dbReference type="GO" id="GO:0008928">
    <property type="term" value="F:mannose-1-phosphate guanylyltransferase (GDP) activity"/>
    <property type="evidence" value="ECO:0007669"/>
    <property type="project" value="UniProtKB-EC"/>
</dbReference>
<feature type="compositionally biased region" description="Low complexity" evidence="1">
    <location>
        <begin position="39"/>
        <end position="56"/>
    </location>
</feature>
<dbReference type="EMBL" id="CADCUB010000096">
    <property type="protein sequence ID" value="CAA9333160.1"/>
    <property type="molecule type" value="Genomic_DNA"/>
</dbReference>
<organism evidence="2">
    <name type="scientific">uncultured Frankineae bacterium</name>
    <dbReference type="NCBI Taxonomy" id="437475"/>
    <lineage>
        <taxon>Bacteria</taxon>
        <taxon>Bacillati</taxon>
        <taxon>Actinomycetota</taxon>
        <taxon>Actinomycetes</taxon>
        <taxon>Frankiales</taxon>
        <taxon>environmental samples</taxon>
    </lineage>
</organism>
<accession>A0A6J4LH84</accession>
<keyword evidence="2" id="KW-0548">Nucleotidyltransferase</keyword>
<dbReference type="EC" id="2.7.7.22" evidence="2"/>
<evidence type="ECO:0000256" key="1">
    <source>
        <dbReference type="SAM" id="MobiDB-lite"/>
    </source>
</evidence>
<sequence>ARYRGAGDRGAHPPLGALRRAVRRRRLQDQGHHGAPGQAAELPAPRPALRALVRRAGQWRRPARRHGPAGAGRLGRRRARRHGPPGHQHRRGRPGVRRGAARGVLRRGRHRAARGRLRPRAL</sequence>
<feature type="compositionally biased region" description="Basic residues" evidence="1">
    <location>
        <begin position="57"/>
        <end position="67"/>
    </location>
</feature>
<dbReference type="AlphaFoldDB" id="A0A6J4LH84"/>
<reference evidence="2" key="1">
    <citation type="submission" date="2020-02" db="EMBL/GenBank/DDBJ databases">
        <authorList>
            <person name="Meier V. D."/>
        </authorList>
    </citation>
    <scope>NUCLEOTIDE SEQUENCE</scope>
    <source>
        <strain evidence="2">AVDCRST_MAG07</strain>
    </source>
</reference>
<feature type="compositionally biased region" description="Basic residues" evidence="1">
    <location>
        <begin position="74"/>
        <end position="122"/>
    </location>
</feature>
<protein>
    <submittedName>
        <fullName evidence="2">Mannose-1-phosphate guanylyltransferase (GDP)</fullName>
        <ecNumber evidence="2">2.7.7.22</ecNumber>
    </submittedName>
</protein>
<keyword evidence="2" id="KW-0808">Transferase</keyword>
<name>A0A6J4LH84_9ACTN</name>
<feature type="non-terminal residue" evidence="2">
    <location>
        <position position="122"/>
    </location>
</feature>
<feature type="non-terminal residue" evidence="2">
    <location>
        <position position="1"/>
    </location>
</feature>
<gene>
    <name evidence="2" type="ORF">AVDCRST_MAG07-1884</name>
</gene>